<proteinExistence type="predicted"/>
<feature type="compositionally biased region" description="Low complexity" evidence="1">
    <location>
        <begin position="137"/>
        <end position="146"/>
    </location>
</feature>
<feature type="compositionally biased region" description="Basic and acidic residues" evidence="1">
    <location>
        <begin position="94"/>
        <end position="104"/>
    </location>
</feature>
<reference evidence="2" key="1">
    <citation type="journal article" date="2021" name="J Fungi (Basel)">
        <title>Virulence traits and population genomics of the black yeast Aureobasidium melanogenum.</title>
        <authorList>
            <person name="Cernosa A."/>
            <person name="Sun X."/>
            <person name="Gostincar C."/>
            <person name="Fang C."/>
            <person name="Gunde-Cimerman N."/>
            <person name="Song Z."/>
        </authorList>
    </citation>
    <scope>NUCLEOTIDE SEQUENCE</scope>
    <source>
        <strain evidence="2">EXF-9911</strain>
    </source>
</reference>
<dbReference type="OrthoDB" id="3925487at2759"/>
<feature type="compositionally biased region" description="Low complexity" evidence="1">
    <location>
        <begin position="61"/>
        <end position="79"/>
    </location>
</feature>
<evidence type="ECO:0000256" key="1">
    <source>
        <dbReference type="SAM" id="MobiDB-lite"/>
    </source>
</evidence>
<accession>A0A9P8JAW6</accession>
<feature type="compositionally biased region" description="Basic and acidic residues" evidence="1">
    <location>
        <begin position="247"/>
        <end position="256"/>
    </location>
</feature>
<dbReference type="Proteomes" id="UP000779574">
    <property type="component" value="Unassembled WGS sequence"/>
</dbReference>
<evidence type="ECO:0000313" key="2">
    <source>
        <dbReference type="EMBL" id="KAG9694928.1"/>
    </source>
</evidence>
<dbReference type="AlphaFoldDB" id="A0A9P8JAW6"/>
<protein>
    <submittedName>
        <fullName evidence="2">Uncharacterized protein</fullName>
    </submittedName>
</protein>
<feature type="compositionally biased region" description="Basic residues" evidence="1">
    <location>
        <begin position="147"/>
        <end position="156"/>
    </location>
</feature>
<evidence type="ECO:0000313" key="3">
    <source>
        <dbReference type="Proteomes" id="UP000779574"/>
    </source>
</evidence>
<dbReference type="EMBL" id="JAHFXF010000146">
    <property type="protein sequence ID" value="KAG9694928.1"/>
    <property type="molecule type" value="Genomic_DNA"/>
</dbReference>
<feature type="region of interest" description="Disordered" evidence="1">
    <location>
        <begin position="34"/>
        <end position="156"/>
    </location>
</feature>
<comment type="caution">
    <text evidence="2">The sequence shown here is derived from an EMBL/GenBank/DDBJ whole genome shotgun (WGS) entry which is preliminary data.</text>
</comment>
<organism evidence="2 3">
    <name type="scientific">Aureobasidium melanogenum</name>
    <name type="common">Aureobasidium pullulans var. melanogenum</name>
    <dbReference type="NCBI Taxonomy" id="46634"/>
    <lineage>
        <taxon>Eukaryota</taxon>
        <taxon>Fungi</taxon>
        <taxon>Dikarya</taxon>
        <taxon>Ascomycota</taxon>
        <taxon>Pezizomycotina</taxon>
        <taxon>Dothideomycetes</taxon>
        <taxon>Dothideomycetidae</taxon>
        <taxon>Dothideales</taxon>
        <taxon>Saccotheciaceae</taxon>
        <taxon>Aureobasidium</taxon>
    </lineage>
</organism>
<reference evidence="2" key="2">
    <citation type="submission" date="2021-08" db="EMBL/GenBank/DDBJ databases">
        <authorList>
            <person name="Gostincar C."/>
            <person name="Sun X."/>
            <person name="Song Z."/>
            <person name="Gunde-Cimerman N."/>
        </authorList>
    </citation>
    <scope>NUCLEOTIDE SEQUENCE</scope>
    <source>
        <strain evidence="2">EXF-9911</strain>
    </source>
</reference>
<name>A0A9P8JAW6_AURME</name>
<sequence length="289" mass="31470">MPGSHALSVENLRLHERSVEKERFDVRSGYVVRTVTEATTTRPPAQPTSVVRETRSEKAGAKAGSKVASKAGSKAGPKAGSKDGSKAGSNRGGSIEKQDNDKEVLIVTVIEEEEQDEAVTLPPKAPSTIHTRVGKTASAKPPASVHPSHHSHNSTHSRKYDLYHIPVGIPLPPGFSKVPEIKDMDGFEAKEREMALVKLPSLAPAESTRGTLPERQIAKRFPTPSHVSSSHHSNSKTKALESGGGAGRRDEGRWNGYDRGDVIFEEVREVTRRRYVVKMPGDKIGEWRV</sequence>
<feature type="compositionally biased region" description="Low complexity" evidence="1">
    <location>
        <begin position="34"/>
        <end position="43"/>
    </location>
</feature>
<feature type="non-terminal residue" evidence="2">
    <location>
        <position position="289"/>
    </location>
</feature>
<feature type="region of interest" description="Disordered" evidence="1">
    <location>
        <begin position="221"/>
        <end position="256"/>
    </location>
</feature>
<gene>
    <name evidence="2" type="ORF">KCU76_g4871</name>
</gene>